<dbReference type="GO" id="GO:0005829">
    <property type="term" value="C:cytosol"/>
    <property type="evidence" value="ECO:0007669"/>
    <property type="project" value="TreeGrafter"/>
</dbReference>
<feature type="compositionally biased region" description="Low complexity" evidence="1">
    <location>
        <begin position="782"/>
        <end position="794"/>
    </location>
</feature>
<evidence type="ECO:0000313" key="4">
    <source>
        <dbReference type="EMBL" id="KAK4288506.1"/>
    </source>
</evidence>
<feature type="compositionally biased region" description="Acidic residues" evidence="1">
    <location>
        <begin position="686"/>
        <end position="698"/>
    </location>
</feature>
<organism evidence="4 5">
    <name type="scientific">Petrolisthes manimaculis</name>
    <dbReference type="NCBI Taxonomy" id="1843537"/>
    <lineage>
        <taxon>Eukaryota</taxon>
        <taxon>Metazoa</taxon>
        <taxon>Ecdysozoa</taxon>
        <taxon>Arthropoda</taxon>
        <taxon>Crustacea</taxon>
        <taxon>Multicrustacea</taxon>
        <taxon>Malacostraca</taxon>
        <taxon>Eumalacostraca</taxon>
        <taxon>Eucarida</taxon>
        <taxon>Decapoda</taxon>
        <taxon>Pleocyemata</taxon>
        <taxon>Anomura</taxon>
        <taxon>Galatheoidea</taxon>
        <taxon>Porcellanidae</taxon>
        <taxon>Petrolisthes</taxon>
    </lineage>
</organism>
<name>A0AAE1NFM2_9EUCA</name>
<feature type="region of interest" description="Disordered" evidence="1">
    <location>
        <begin position="433"/>
        <end position="548"/>
    </location>
</feature>
<feature type="compositionally biased region" description="Basic and acidic residues" evidence="1">
    <location>
        <begin position="433"/>
        <end position="446"/>
    </location>
</feature>
<dbReference type="SUPFAM" id="SSF48371">
    <property type="entry name" value="ARM repeat"/>
    <property type="match status" value="2"/>
</dbReference>
<accession>A0AAE1NFM2</accession>
<dbReference type="InterPro" id="IPR000225">
    <property type="entry name" value="Armadillo"/>
</dbReference>
<comment type="caution">
    <text evidence="4">The sequence shown here is derived from an EMBL/GenBank/DDBJ whole genome shotgun (WGS) entry which is preliminary data.</text>
</comment>
<feature type="compositionally biased region" description="Low complexity" evidence="1">
    <location>
        <begin position="614"/>
        <end position="633"/>
    </location>
</feature>
<dbReference type="InterPro" id="IPR000210">
    <property type="entry name" value="BTB/POZ_dom"/>
</dbReference>
<feature type="domain" description="BTB" evidence="2">
    <location>
        <begin position="1185"/>
        <end position="1253"/>
    </location>
</feature>
<feature type="compositionally biased region" description="Low complexity" evidence="1">
    <location>
        <begin position="582"/>
        <end position="595"/>
    </location>
</feature>
<protein>
    <recommendedName>
        <fullName evidence="6">Armadillo repeat-containing protein 5</fullName>
    </recommendedName>
</protein>
<feature type="compositionally biased region" description="Basic and acidic residues" evidence="1">
    <location>
        <begin position="482"/>
        <end position="502"/>
    </location>
</feature>
<feature type="compositionally biased region" description="Low complexity" evidence="1">
    <location>
        <begin position="809"/>
        <end position="818"/>
    </location>
</feature>
<dbReference type="InterPro" id="IPR016024">
    <property type="entry name" value="ARM-type_fold"/>
</dbReference>
<feature type="compositionally biased region" description="Polar residues" evidence="1">
    <location>
        <begin position="536"/>
        <end position="548"/>
    </location>
</feature>
<feature type="compositionally biased region" description="Polar residues" evidence="1">
    <location>
        <begin position="596"/>
        <end position="607"/>
    </location>
</feature>
<feature type="compositionally biased region" description="Low complexity" evidence="1">
    <location>
        <begin position="503"/>
        <end position="513"/>
    </location>
</feature>
<dbReference type="InterPro" id="IPR055445">
    <property type="entry name" value="ARM_ARMC5"/>
</dbReference>
<dbReference type="SUPFAM" id="SSF54695">
    <property type="entry name" value="POZ domain"/>
    <property type="match status" value="1"/>
</dbReference>
<evidence type="ECO:0000259" key="3">
    <source>
        <dbReference type="PROSITE" id="PS51460"/>
    </source>
</evidence>
<dbReference type="Gene3D" id="1.25.10.10">
    <property type="entry name" value="Leucine-rich Repeat Variant"/>
    <property type="match status" value="1"/>
</dbReference>
<evidence type="ECO:0008006" key="6">
    <source>
        <dbReference type="Google" id="ProtNLM"/>
    </source>
</evidence>
<dbReference type="GO" id="GO:0008017">
    <property type="term" value="F:microtubule binding"/>
    <property type="evidence" value="ECO:0007669"/>
    <property type="project" value="InterPro"/>
</dbReference>
<sequence length="1381" mass="153729">MDKQKAKVLCDLLRSTSTEKVIKGLREIKKRLLTYNENLIVFRQIGLLPQTLKLIQRPNEDILNGALSILSASCTDDAARIEVFKMGGVPHLLNVLKCAKSESLQLRSCRTMANQAQHKPSCEGFVKLKALDLIIEMLSTCNEDETKLQGIRALRLFANCGENCQKIVMSKGIHHICKAGLSSGTATPVSGLLRGTIKAISHFSRISHPECVSQIMDGTDNMMLVTKLWNCGDAEMHECVVHMMVNLVATCFELSVHRRDNLDARVLDRLCTANGPTIIVSELKNRKVPAIDEEKLILALCKFCEGSNECNNLTAGSFSQPPTFLGRAWMQLIECGGVALLVSLLLNHRHNSKLRPAILKAMLGVEHNYSYRDTILKHFLAAKLLPQLAEQFDELMGKYMEVRRESVPGCCVHFIKQDKSNLLEGVEDEERKDLEAGIGKQNKDKNQANNSTDEGMEDEEKKDVEGSNAKQKVDGEEMDVDDNIKNDSCEREKSKSGEDNNHLHNLSSASSSHMPQTSCKNLPQVTPSPVMGELSGPQTNMNIQTESKPSQLVVQDFVKGPVAIYPPNSPESTVSAPGYYDPRSPSGSVSCSPHSFQSGSGYGSPTWSPALEHSPSPGSSPPYNNNSSSISTNPLSILLPLNVDPLASCASSPYGSPPHSPIMCPHSPGIPSPPRSTSPIRVPSDWEYEDEEDKEQWDEDGRFSPPITNLKGNDGEENMEETEEEEEVLTEEEEEEMNKTEGESGGGLEESEKGFVKEMDEKLIMKDSSECLPSGPEKRPLSVSSPSTSGTISPQEKKIKLDDESVQGSSQEKSFTKSSSEHGNVKEHYVVSLACDTRKTPFKEINKIKFRLGNPAKRQLSRCIENKDVYSPFQGLQTDAGSDQQRQQVARQLRRRSSSTYSTSAYSDLTSSEAHELTLLELVVRAIGQAAYVKEAIKPICREFVPRIMTYLSRAQVINKAATRMLVTIARNPLCIQPLLDSNFIPYVGVELGEAGNPESPSGCSQCSILSEGSAAFLEEMVKFFNHIHQYGQCEVSSRLQPLQDPLVREGCVMALPHVTRCPKLLHDFLVSYPAIEVLMKVLRSDLPPSSARYMYATAAISRLATMLQLENQFKPVKCEVCLKRGTHTKEEVTAQLNNQKMFGQKKDPRQGGLVFTQLQQTPPQPPHRRPVQSKECKFACDKNKDITFKLKDGSCVSANREFLAEQNEVLSNMLMGSFSEGNSSCIELAWTCKASVEELMHFLYKCECNVMGRGDTKAYIELMFMSQMYLMDDLHAYAVHNLIPSISGGGDIISIYESEVGRIDEHIILQALCNALVKPMKTWKRAIWLKELFQSQHAEDIDHNIRMIIHHPLDMNRQVCNCDQSLSLYRISENDYRKLY</sequence>
<keyword evidence="5" id="KW-1185">Reference proteome</keyword>
<feature type="compositionally biased region" description="Basic and acidic residues" evidence="1">
    <location>
        <begin position="750"/>
        <end position="769"/>
    </location>
</feature>
<dbReference type="PROSITE" id="PS51460">
    <property type="entry name" value="GAR"/>
    <property type="match status" value="1"/>
</dbReference>
<gene>
    <name evidence="4" type="ORF">Pmani_038465</name>
</gene>
<feature type="compositionally biased region" description="Acidic residues" evidence="1">
    <location>
        <begin position="715"/>
        <end position="736"/>
    </location>
</feature>
<dbReference type="Pfam" id="PF24768">
    <property type="entry name" value="ARM_ARMC5"/>
    <property type="match status" value="1"/>
</dbReference>
<dbReference type="Pfam" id="PF00651">
    <property type="entry name" value="BTB"/>
    <property type="match status" value="1"/>
</dbReference>
<evidence type="ECO:0000313" key="5">
    <source>
        <dbReference type="Proteomes" id="UP001292094"/>
    </source>
</evidence>
<evidence type="ECO:0000256" key="1">
    <source>
        <dbReference type="SAM" id="MobiDB-lite"/>
    </source>
</evidence>
<feature type="compositionally biased region" description="Basic and acidic residues" evidence="1">
    <location>
        <begin position="459"/>
        <end position="475"/>
    </location>
</feature>
<dbReference type="Proteomes" id="UP001292094">
    <property type="component" value="Unassembled WGS sequence"/>
</dbReference>
<feature type="region of interest" description="Disordered" evidence="1">
    <location>
        <begin position="646"/>
        <end position="822"/>
    </location>
</feature>
<feature type="compositionally biased region" description="Polar residues" evidence="1">
    <location>
        <begin position="514"/>
        <end position="527"/>
    </location>
</feature>
<reference evidence="4" key="1">
    <citation type="submission" date="2023-11" db="EMBL/GenBank/DDBJ databases">
        <title>Genome assemblies of two species of porcelain crab, Petrolisthes cinctipes and Petrolisthes manimaculis (Anomura: Porcellanidae).</title>
        <authorList>
            <person name="Angst P."/>
        </authorList>
    </citation>
    <scope>NUCLEOTIDE SEQUENCE</scope>
    <source>
        <strain evidence="4">PB745_02</strain>
        <tissue evidence="4">Gill</tissue>
    </source>
</reference>
<evidence type="ECO:0000259" key="2">
    <source>
        <dbReference type="PROSITE" id="PS50097"/>
    </source>
</evidence>
<feature type="region of interest" description="Disordered" evidence="1">
    <location>
        <begin position="564"/>
        <end position="633"/>
    </location>
</feature>
<dbReference type="SMART" id="SM00185">
    <property type="entry name" value="ARM"/>
    <property type="match status" value="4"/>
</dbReference>
<dbReference type="EMBL" id="JAWZYT010006275">
    <property type="protein sequence ID" value="KAK4288506.1"/>
    <property type="molecule type" value="Genomic_DNA"/>
</dbReference>
<proteinExistence type="predicted"/>
<dbReference type="InterPro" id="IPR011333">
    <property type="entry name" value="SKP1/BTB/POZ_sf"/>
</dbReference>
<dbReference type="PANTHER" id="PTHR23312:SF8">
    <property type="entry name" value="ARMADILLO REPEAT-CONTAINING PROTEIN 5"/>
    <property type="match status" value="1"/>
</dbReference>
<dbReference type="InterPro" id="IPR003108">
    <property type="entry name" value="GAR_dom"/>
</dbReference>
<feature type="domain" description="GAR" evidence="3">
    <location>
        <begin position="1337"/>
        <end position="1381"/>
    </location>
</feature>
<dbReference type="PANTHER" id="PTHR23312">
    <property type="entry name" value="ARMC5 ARMADILLO REPEAT-CONTAINING -RELATED"/>
    <property type="match status" value="1"/>
</dbReference>
<dbReference type="PROSITE" id="PS50097">
    <property type="entry name" value="BTB"/>
    <property type="match status" value="1"/>
</dbReference>
<dbReference type="InterPro" id="IPR011989">
    <property type="entry name" value="ARM-like"/>
</dbReference>
<dbReference type="GO" id="GO:0009653">
    <property type="term" value="P:anatomical structure morphogenesis"/>
    <property type="evidence" value="ECO:0007669"/>
    <property type="project" value="TreeGrafter"/>
</dbReference>
<dbReference type="Gene3D" id="3.30.710.10">
    <property type="entry name" value="Potassium Channel Kv1.1, Chain A"/>
    <property type="match status" value="1"/>
</dbReference>